<proteinExistence type="predicted"/>
<dbReference type="PANTHER" id="PTHR31025">
    <property type="entry name" value="SI:CH211-196P9.1-RELATED"/>
    <property type="match status" value="1"/>
</dbReference>
<dbReference type="Ensembl" id="ENSONIT00000066810.1">
    <property type="protein sequence ID" value="ENSONIP00000031480.1"/>
    <property type="gene ID" value="ENSONIG00000032178.1"/>
</dbReference>
<dbReference type="GeneTree" id="ENSGT00950000182912"/>
<dbReference type="Proteomes" id="UP000005207">
    <property type="component" value="Linkage group LG9"/>
</dbReference>
<evidence type="ECO:0000313" key="3">
    <source>
        <dbReference type="Proteomes" id="UP000005207"/>
    </source>
</evidence>
<dbReference type="OMA" id="CHEEIPT"/>
<reference evidence="2" key="2">
    <citation type="submission" date="2025-08" db="UniProtKB">
        <authorList>
            <consortium name="Ensembl"/>
        </authorList>
    </citation>
    <scope>IDENTIFICATION</scope>
</reference>
<dbReference type="InParanoid" id="A0A669BAF6"/>
<organism evidence="2 3">
    <name type="scientific">Oreochromis niloticus</name>
    <name type="common">Nile tilapia</name>
    <name type="synonym">Tilapia nilotica</name>
    <dbReference type="NCBI Taxonomy" id="8128"/>
    <lineage>
        <taxon>Eukaryota</taxon>
        <taxon>Metazoa</taxon>
        <taxon>Chordata</taxon>
        <taxon>Craniata</taxon>
        <taxon>Vertebrata</taxon>
        <taxon>Euteleostomi</taxon>
        <taxon>Actinopterygii</taxon>
        <taxon>Neopterygii</taxon>
        <taxon>Teleostei</taxon>
        <taxon>Neoteleostei</taxon>
        <taxon>Acanthomorphata</taxon>
        <taxon>Ovalentaria</taxon>
        <taxon>Cichlomorphae</taxon>
        <taxon>Cichliformes</taxon>
        <taxon>Cichlidae</taxon>
        <taxon>African cichlids</taxon>
        <taxon>Pseudocrenilabrinae</taxon>
        <taxon>Oreochromini</taxon>
        <taxon>Oreochromis</taxon>
    </lineage>
</organism>
<reference evidence="2" key="3">
    <citation type="submission" date="2025-09" db="UniProtKB">
        <authorList>
            <consortium name="Ensembl"/>
        </authorList>
    </citation>
    <scope>IDENTIFICATION</scope>
</reference>
<feature type="region of interest" description="Disordered" evidence="1">
    <location>
        <begin position="104"/>
        <end position="130"/>
    </location>
</feature>
<dbReference type="PANTHER" id="PTHR31025:SF27">
    <property type="entry name" value="SI:CH211-193K19.2-RELATED"/>
    <property type="match status" value="1"/>
</dbReference>
<keyword evidence="3" id="KW-1185">Reference proteome</keyword>
<evidence type="ECO:0000256" key="1">
    <source>
        <dbReference type="SAM" id="MobiDB-lite"/>
    </source>
</evidence>
<feature type="compositionally biased region" description="Polar residues" evidence="1">
    <location>
        <begin position="112"/>
        <end position="130"/>
    </location>
</feature>
<evidence type="ECO:0000313" key="2">
    <source>
        <dbReference type="Ensembl" id="ENSONIP00000031480.1"/>
    </source>
</evidence>
<dbReference type="AlphaFoldDB" id="A0A669BAF6"/>
<protein>
    <recommendedName>
        <fullName evidence="4">PB1 domain-containing protein</fullName>
    </recommendedName>
</protein>
<gene>
    <name evidence="2" type="primary">LOC102080159</name>
</gene>
<evidence type="ECO:0008006" key="4">
    <source>
        <dbReference type="Google" id="ProtNLM"/>
    </source>
</evidence>
<sequence>MAAMVKLRIIFSENDSRRLILPNGMPESVSELVQQIKGQCGVNGDFRLQFMDAEFGNEFTNLESMSDIQDKSTIKVIFSSVAPVEPGEPLLPLYSSAATSRTLDDSSSLSSPGNSFDTDILSSPESTSSRATAWPDVFPIPRFSYDTQLQLDRANATFKETGALLNPDHKIKSAILDGLAETIVQYKVYLSDREFDEVAEALVTTHPCLKEPGSVTGYGGWKTSLKYKLANYRTKLRRLGCPEVTVNSLKHKPDGKCTPAYGVKKPKKAEVNYCPTYPAGETAETLEEIRVDLLSEVKKKNNDHRVAAMMEKTLALRRQEVIREAPMIADFKMRWPALFHVCEVSAEFKRITTIHLQSKFFSQLDSYSANLMKIYAKKGGIQGRKIKTIMAPATQTAAVEVRRERILKGLCVYLNEDPEKLVKDYLDVDKSIATAIAETVFGICVIRSEGAEPGDDPQDVMIVLEGVEVMGELGNVAFAVAMLLGLVYSLNLSYPPELRYTFEVLQKILMELDAHKLSNKVQVLKTLLSR</sequence>
<accession>A0A669BAF6</accession>
<name>A0A669BAF6_ORENI</name>
<reference evidence="3" key="1">
    <citation type="submission" date="2012-01" db="EMBL/GenBank/DDBJ databases">
        <title>The Genome Sequence of Oreochromis niloticus (Nile Tilapia).</title>
        <authorList>
            <consortium name="Broad Institute Genome Assembly Team"/>
            <consortium name="Broad Institute Sequencing Platform"/>
            <person name="Di Palma F."/>
            <person name="Johnson J."/>
            <person name="Lander E.S."/>
            <person name="Lindblad-Toh K."/>
        </authorList>
    </citation>
    <scope>NUCLEOTIDE SEQUENCE [LARGE SCALE GENOMIC DNA]</scope>
</reference>
<dbReference type="FunCoup" id="A0A669BAF6">
    <property type="interactions" value="115"/>
</dbReference>